<keyword evidence="2" id="KW-1185">Reference proteome</keyword>
<gene>
    <name evidence="1" type="ORF">VTH8203_01287</name>
</gene>
<dbReference type="EMBL" id="OANU01000011">
    <property type="protein sequence ID" value="SNX47672.1"/>
    <property type="molecule type" value="Genomic_DNA"/>
</dbReference>
<dbReference type="PANTHER" id="PTHR13887">
    <property type="entry name" value="GLUTATHIONE S-TRANSFERASE KAPPA"/>
    <property type="match status" value="1"/>
</dbReference>
<dbReference type="OrthoDB" id="9813770at2"/>
<dbReference type="SUPFAM" id="SSF52833">
    <property type="entry name" value="Thioredoxin-like"/>
    <property type="match status" value="1"/>
</dbReference>
<dbReference type="Gene3D" id="3.40.30.10">
    <property type="entry name" value="Glutaredoxin"/>
    <property type="match status" value="1"/>
</dbReference>
<dbReference type="AlphaFoldDB" id="A0A240EG76"/>
<evidence type="ECO:0000313" key="1">
    <source>
        <dbReference type="EMBL" id="SNX47672.1"/>
    </source>
</evidence>
<protein>
    <submittedName>
        <fullName evidence="1">DSBA-like thioredoxin domain protein</fullName>
    </submittedName>
</protein>
<organism evidence="1 2">
    <name type="scientific">Vibrio thalassae</name>
    <dbReference type="NCBI Taxonomy" id="1243014"/>
    <lineage>
        <taxon>Bacteria</taxon>
        <taxon>Pseudomonadati</taxon>
        <taxon>Pseudomonadota</taxon>
        <taxon>Gammaproteobacteria</taxon>
        <taxon>Vibrionales</taxon>
        <taxon>Vibrionaceae</taxon>
        <taxon>Vibrio</taxon>
    </lineage>
</organism>
<dbReference type="Pfam" id="PF13743">
    <property type="entry name" value="Thioredoxin_5"/>
    <property type="match status" value="1"/>
</dbReference>
<dbReference type="InterPro" id="IPR036249">
    <property type="entry name" value="Thioredoxin-like_sf"/>
</dbReference>
<accession>A0A240EG76</accession>
<name>A0A240EG76_9VIBR</name>
<evidence type="ECO:0000313" key="2">
    <source>
        <dbReference type="Proteomes" id="UP000219336"/>
    </source>
</evidence>
<dbReference type="Proteomes" id="UP000219336">
    <property type="component" value="Unassembled WGS sequence"/>
</dbReference>
<dbReference type="CDD" id="cd03025">
    <property type="entry name" value="DsbA_FrnE_like"/>
    <property type="match status" value="1"/>
</dbReference>
<dbReference type="RefSeq" id="WP_096992919.1">
    <property type="nucleotide sequence ID" value="NZ_JBHSII010000001.1"/>
</dbReference>
<proteinExistence type="predicted"/>
<dbReference type="PANTHER" id="PTHR13887:SF54">
    <property type="entry name" value="DSBA FAMILY PROTEIN"/>
    <property type="match status" value="1"/>
</dbReference>
<reference evidence="2" key="1">
    <citation type="submission" date="2016-06" db="EMBL/GenBank/DDBJ databases">
        <authorList>
            <person name="Rodrigo-Torres L."/>
            <person name="Arahal R.D."/>
            <person name="Lucena T."/>
        </authorList>
    </citation>
    <scope>NUCLEOTIDE SEQUENCE [LARGE SCALE GENOMIC DNA]</scope>
    <source>
        <strain evidence="2">CECT8203</strain>
    </source>
</reference>
<dbReference type="Gene3D" id="1.10.472.60">
    <property type="entry name" value="putative protein disulfide isomerase domain"/>
    <property type="match status" value="1"/>
</dbReference>
<sequence length="204" mass="23650">MSKLTKLYYVYDPMCSWCWGYAPAWKRIEAELTPYLDIQYVLGGLAPDSDVPMPEDMQTQIASYWHKIESDLGTSFNHDFWSLNIPKRSTYPACRAVLAARKQRSEREMYHAIQQAYYLDAKNPSEPEVLLEVAEQIELDTDSFRKDFFSDEIKQLLAKEIHFARSIGGNSFPSLFLSYDSTIIEVPIDYKNPNATIDLIRQQL</sequence>